<dbReference type="RefSeq" id="WP_133557782.1">
    <property type="nucleotide sequence ID" value="NZ_SNWM01000004.1"/>
</dbReference>
<comment type="caution">
    <text evidence="2">The sequence shown here is derived from an EMBL/GenBank/DDBJ whole genome shotgun (WGS) entry which is preliminary data.</text>
</comment>
<dbReference type="AlphaFoldDB" id="A0A4R6IGP3"/>
<gene>
    <name evidence="2" type="ORF">CLV32_3544</name>
</gene>
<proteinExistence type="predicted"/>
<organism evidence="2 3">
    <name type="scientific">Pedobacter duraquae</name>
    <dbReference type="NCBI Taxonomy" id="425511"/>
    <lineage>
        <taxon>Bacteria</taxon>
        <taxon>Pseudomonadati</taxon>
        <taxon>Bacteroidota</taxon>
        <taxon>Sphingobacteriia</taxon>
        <taxon>Sphingobacteriales</taxon>
        <taxon>Sphingobacteriaceae</taxon>
        <taxon>Pedobacter</taxon>
    </lineage>
</organism>
<reference evidence="2 3" key="1">
    <citation type="submission" date="2019-03" db="EMBL/GenBank/DDBJ databases">
        <title>Genomic Encyclopedia of Archaeal and Bacterial Type Strains, Phase II (KMG-II): from individual species to whole genera.</title>
        <authorList>
            <person name="Goeker M."/>
        </authorList>
    </citation>
    <scope>NUCLEOTIDE SEQUENCE [LARGE SCALE GENOMIC DNA]</scope>
    <source>
        <strain evidence="2 3">DSM 19034</strain>
    </source>
</reference>
<evidence type="ECO:0000313" key="2">
    <source>
        <dbReference type="EMBL" id="TDO20908.1"/>
    </source>
</evidence>
<accession>A0A4R6IGP3</accession>
<keyword evidence="1" id="KW-1133">Transmembrane helix</keyword>
<keyword evidence="1" id="KW-0812">Transmembrane</keyword>
<dbReference type="Proteomes" id="UP000295499">
    <property type="component" value="Unassembled WGS sequence"/>
</dbReference>
<evidence type="ECO:0000313" key="3">
    <source>
        <dbReference type="Proteomes" id="UP000295499"/>
    </source>
</evidence>
<feature type="transmembrane region" description="Helical" evidence="1">
    <location>
        <begin position="7"/>
        <end position="29"/>
    </location>
</feature>
<dbReference type="OrthoDB" id="713704at2"/>
<feature type="transmembrane region" description="Helical" evidence="1">
    <location>
        <begin position="35"/>
        <end position="59"/>
    </location>
</feature>
<evidence type="ECO:0000256" key="1">
    <source>
        <dbReference type="SAM" id="Phobius"/>
    </source>
</evidence>
<keyword evidence="3" id="KW-1185">Reference proteome</keyword>
<protein>
    <submittedName>
        <fullName evidence="2">Uncharacterized protein</fullName>
    </submittedName>
</protein>
<dbReference type="EMBL" id="SNWM01000004">
    <property type="protein sequence ID" value="TDO20908.1"/>
    <property type="molecule type" value="Genomic_DNA"/>
</dbReference>
<sequence length="234" mass="27432">MKFNPVLVIKLFLAIFFCVGLGLTVFMVIEHVKIIGAYIVSGLFILVPGTLFYGFTFGFKISEKTARKQAEIQDSISFDNMGISYKQPIFDTTQFIEWKFIETVLYTNYQSDDHQQFIFYLTQPAVQTMTENPLILNKIFASRFGKKKKITIEDDCRNFHQISEMLEKHLLNIKPFDWTEDEKKGILLSSKTQIKNDTIKTEEFWKPNNNYDRERVVYDLLSRTFQQIKQAKNA</sequence>
<name>A0A4R6IGP3_9SPHI</name>
<keyword evidence="1" id="KW-0472">Membrane</keyword>